<protein>
    <recommendedName>
        <fullName evidence="5">6-bladed beta-propeller</fullName>
    </recommendedName>
</protein>
<dbReference type="Gene3D" id="2.120.10.30">
    <property type="entry name" value="TolB, C-terminal domain"/>
    <property type="match status" value="1"/>
</dbReference>
<keyword evidence="2" id="KW-0325">Glycoprotein</keyword>
<keyword evidence="1" id="KW-0732">Signal</keyword>
<dbReference type="PANTHER" id="PTHR10680">
    <property type="entry name" value="PEPTIDYL-GLYCINE ALPHA-AMIDATING MONOOXYGENASE"/>
    <property type="match status" value="1"/>
</dbReference>
<dbReference type="AlphaFoldDB" id="A0A382JX23"/>
<accession>A0A382JX23</accession>
<feature type="non-terminal residue" evidence="4">
    <location>
        <position position="251"/>
    </location>
</feature>
<dbReference type="PROSITE" id="PS51257">
    <property type="entry name" value="PROKAR_LIPOPROTEIN"/>
    <property type="match status" value="1"/>
</dbReference>
<feature type="region of interest" description="Disordered" evidence="3">
    <location>
        <begin position="218"/>
        <end position="251"/>
    </location>
</feature>
<gene>
    <name evidence="4" type="ORF">METZ01_LOCUS269059</name>
</gene>
<dbReference type="EMBL" id="UINC01076749">
    <property type="protein sequence ID" value="SVC16205.1"/>
    <property type="molecule type" value="Genomic_DNA"/>
</dbReference>
<reference evidence="4" key="1">
    <citation type="submission" date="2018-05" db="EMBL/GenBank/DDBJ databases">
        <authorList>
            <person name="Lanie J.A."/>
            <person name="Ng W.-L."/>
            <person name="Kazmierczak K.M."/>
            <person name="Andrzejewski T.M."/>
            <person name="Davidsen T.M."/>
            <person name="Wayne K.J."/>
            <person name="Tettelin H."/>
            <person name="Glass J.I."/>
            <person name="Rusch D."/>
            <person name="Podicherti R."/>
            <person name="Tsui H.-C.T."/>
            <person name="Winkler M.E."/>
        </authorList>
    </citation>
    <scope>NUCLEOTIDE SEQUENCE</scope>
</reference>
<dbReference type="InterPro" id="IPR011042">
    <property type="entry name" value="6-blade_b-propeller_TolB-like"/>
</dbReference>
<evidence type="ECO:0000256" key="2">
    <source>
        <dbReference type="ARBA" id="ARBA00023180"/>
    </source>
</evidence>
<name>A0A382JX23_9ZZZZ</name>
<dbReference type="PANTHER" id="PTHR10680:SF14">
    <property type="entry name" value="PEPTIDYL-GLYCINE ALPHA-AMIDATING MONOOXYGENASE"/>
    <property type="match status" value="1"/>
</dbReference>
<evidence type="ECO:0008006" key="5">
    <source>
        <dbReference type="Google" id="ProtNLM"/>
    </source>
</evidence>
<evidence type="ECO:0000313" key="4">
    <source>
        <dbReference type="EMBL" id="SVC16205.1"/>
    </source>
</evidence>
<proteinExistence type="predicted"/>
<organism evidence="4">
    <name type="scientific">marine metagenome</name>
    <dbReference type="NCBI Taxonomy" id="408172"/>
    <lineage>
        <taxon>unclassified sequences</taxon>
        <taxon>metagenomes</taxon>
        <taxon>ecological metagenomes</taxon>
    </lineage>
</organism>
<sequence length="251" mass="27419">MRVLLFLATTLIVAALGCQSTEVDSTTQQRENIPQFEVDPLWPNQLPNQWIIGAVAGVAVDSRDHVWIVHRPSTLQPNELRSEWVAAPPVLEFDPTGSVVAAWGGPGSGYEWPELEHGVYVDARDNVWLGGGGESDAQVLKFSRQGEFLMQIGRQGRNGGSNETTNLGGAANMVVDEEANELYVADGYVNHRVIVFDAETGAYKRHWGAYGRQPDDGYFEQLGENLPPPFSGAVQHENAPSQYDPDGPPPP</sequence>
<evidence type="ECO:0000256" key="3">
    <source>
        <dbReference type="SAM" id="MobiDB-lite"/>
    </source>
</evidence>
<dbReference type="SUPFAM" id="SSF63829">
    <property type="entry name" value="Calcium-dependent phosphotriesterase"/>
    <property type="match status" value="1"/>
</dbReference>
<evidence type="ECO:0000256" key="1">
    <source>
        <dbReference type="ARBA" id="ARBA00022729"/>
    </source>
</evidence>